<gene>
    <name evidence="2" type="ORF">BBF96_11300</name>
</gene>
<dbReference type="EMBL" id="CP016379">
    <property type="protein sequence ID" value="AZR73925.1"/>
    <property type="molecule type" value="Genomic_DNA"/>
</dbReference>
<dbReference type="RefSeq" id="WP_164731027.1">
    <property type="nucleotide sequence ID" value="NZ_CP016379.1"/>
</dbReference>
<dbReference type="GO" id="GO:0009100">
    <property type="term" value="P:glycoprotein metabolic process"/>
    <property type="evidence" value="ECO:0007669"/>
    <property type="project" value="UniProtKB-ARBA"/>
</dbReference>
<organism evidence="2 3">
    <name type="scientific">Anoxybacter fermentans</name>
    <dbReference type="NCBI Taxonomy" id="1323375"/>
    <lineage>
        <taxon>Bacteria</taxon>
        <taxon>Bacillati</taxon>
        <taxon>Bacillota</taxon>
        <taxon>Clostridia</taxon>
        <taxon>Halanaerobiales</taxon>
        <taxon>Anoxybacter</taxon>
    </lineage>
</organism>
<dbReference type="Pfam" id="PF04991">
    <property type="entry name" value="LicD"/>
    <property type="match status" value="1"/>
</dbReference>
<keyword evidence="3" id="KW-1185">Reference proteome</keyword>
<dbReference type="InterPro" id="IPR007074">
    <property type="entry name" value="LicD/FKTN/FKRP_NTP_transf"/>
</dbReference>
<dbReference type="AlphaFoldDB" id="A0A3S9T084"/>
<reference evidence="2 3" key="1">
    <citation type="submission" date="2016-07" db="EMBL/GenBank/DDBJ databases">
        <title>Genome and transcriptome analysis of iron-reducing fermentative bacteria Anoxybacter fermentans.</title>
        <authorList>
            <person name="Zeng X."/>
            <person name="Shao Z."/>
        </authorList>
    </citation>
    <scope>NUCLEOTIDE SEQUENCE [LARGE SCALE GENOMIC DNA]</scope>
    <source>
        <strain evidence="2 3">DY22613</strain>
    </source>
</reference>
<evidence type="ECO:0000259" key="1">
    <source>
        <dbReference type="Pfam" id="PF04991"/>
    </source>
</evidence>
<dbReference type="KEGG" id="aft:BBF96_11300"/>
<proteinExistence type="predicted"/>
<dbReference type="Proteomes" id="UP000267250">
    <property type="component" value="Chromosome"/>
</dbReference>
<protein>
    <recommendedName>
        <fullName evidence="1">LicD/FKTN/FKRP nucleotidyltransferase domain-containing protein</fullName>
    </recommendedName>
</protein>
<dbReference type="PANTHER" id="PTHR43404">
    <property type="entry name" value="LIPOPOLYSACCHARIDE CHOLINEPHOSPHOTRANSFERASE LICD"/>
    <property type="match status" value="1"/>
</dbReference>
<name>A0A3S9T084_9FIRM</name>
<sequence length="281" mass="33261">MEEVIKIQKQLDKVHRVQLEMALEVKRICDLYNIKYFLIAGTLLGAVRHGGFIPWDDDMDIGMLREDYEKFITIAKTELSSKYVLQTWDEDINFGQPFAKIRKNGTRFVEKNSSKVEGHKGIYIDIFPFDNVPENLIARKVHSIKIYLLKRLIFSKLGYEVWLDGGKIKKIIYKFLYFITKFISINKMKKLLEKEMKKYNTMNTDLIVAIGGSYGYKKESIKREWIKDLTTIKFENKDFLCPKDYHSYLTHFYGDYMKPPPENKRYNRHGIIEIDFGSDEE</sequence>
<dbReference type="InterPro" id="IPR052942">
    <property type="entry name" value="LPS_cholinephosphotransferase"/>
</dbReference>
<accession>A0A3S9T084</accession>
<evidence type="ECO:0000313" key="2">
    <source>
        <dbReference type="EMBL" id="AZR73925.1"/>
    </source>
</evidence>
<evidence type="ECO:0000313" key="3">
    <source>
        <dbReference type="Proteomes" id="UP000267250"/>
    </source>
</evidence>
<dbReference type="PANTHER" id="PTHR43404:SF2">
    <property type="entry name" value="LIPOPOLYSACCHARIDE CHOLINEPHOSPHOTRANSFERASE LICD"/>
    <property type="match status" value="1"/>
</dbReference>
<feature type="domain" description="LicD/FKTN/FKRP nucleotidyltransferase" evidence="1">
    <location>
        <begin position="29"/>
        <end position="254"/>
    </location>
</feature>